<feature type="region of interest" description="Disordered" evidence="1">
    <location>
        <begin position="345"/>
        <end position="371"/>
    </location>
</feature>
<feature type="region of interest" description="Disordered" evidence="1">
    <location>
        <begin position="130"/>
        <end position="152"/>
    </location>
</feature>
<feature type="compositionally biased region" description="Polar residues" evidence="1">
    <location>
        <begin position="81"/>
        <end position="97"/>
    </location>
</feature>
<evidence type="ECO:0000313" key="2">
    <source>
        <dbReference type="Ensembl" id="ENSSGRP00000071518.1"/>
    </source>
</evidence>
<dbReference type="AlphaFoldDB" id="A0A672Q9J6"/>
<evidence type="ECO:0000313" key="3">
    <source>
        <dbReference type="Proteomes" id="UP000472262"/>
    </source>
</evidence>
<feature type="compositionally biased region" description="Low complexity" evidence="1">
    <location>
        <begin position="580"/>
        <end position="591"/>
    </location>
</feature>
<evidence type="ECO:0000256" key="1">
    <source>
        <dbReference type="SAM" id="MobiDB-lite"/>
    </source>
</evidence>
<feature type="region of interest" description="Disordered" evidence="1">
    <location>
        <begin position="610"/>
        <end position="629"/>
    </location>
</feature>
<reference evidence="2" key="2">
    <citation type="submission" date="2025-09" db="UniProtKB">
        <authorList>
            <consortium name="Ensembl"/>
        </authorList>
    </citation>
    <scope>IDENTIFICATION</scope>
</reference>
<sequence>IIMIVLQTCPAIAMESFLRRKLAQAGGNVLGGSSLQQPVSSYQSIKLPDLCSSFYSIADEPFPQVSGFLDDTASPPILSNEAGTVLNSPACTPSENQTKNKDEGILAPRKEATNDSGLNCSLGAHCQLANGSTSTRSPQNEKDITSATAGKANGDCNDATVSTTSLEKSEFMSVELKNSTFDVTQDSKEWSDAGINATVDLHNIREKNNTFESQEPEESSNPSLNSTVDLDVPNIKTESGNTTVDLVQSHDPKEGPDTGVNATVDIPNLDRAHSKTSSSVDNNEPLNTTTEQPNEKLEETKDIRSQEKLDRSFNSTEADKIKNTEETDLKVNVTVDIVEQIASAPLQPSGEVEQSSSATIKPAETTKHNTTTDLTHPEVTVLKDTTVEIKPSSTELADQVNDASNSVGITKPASNSRETEVGISTTDFVCSVDAPDDASELKAEEPHEKKTSRLGLADAESIPSSDVGNISRNSIFCLDDTLDMKTSFLVTSTPIVFGKESRFEILRDVKPTPMRKRLCVINSIEAQSNDELVCASNHDGTDAVQVTERSSQNQKVTHSTSEPANENKPPTKPPIKRRLPQLSSKLSYPKSSLPPRPQLSINSLVAIKPKTIQGPPAPHQPDTSPTTLLGSRKTVQMNKGKNIAPVKSAASASTVKVGNSICNVVAVAKPSGSAIPQMKPSGLQPPSRKRLALKTPQTTRSSVETVQTRPSNKPSGLPGMRTRNSLLPSVGQKHLNNDGLPSAKRKRIAPALSTVESDAVHPAEGSHEAGCVNCLQHQEKLERVIQKLMGLRSECKNWGPLHEKLEKCVGELKRI</sequence>
<gene>
    <name evidence="2" type="primary">si:ch211-126c2.4</name>
</gene>
<dbReference type="InParanoid" id="A0A672Q9J6"/>
<feature type="region of interest" description="Disordered" evidence="1">
    <location>
        <begin position="210"/>
        <end position="318"/>
    </location>
</feature>
<feature type="region of interest" description="Disordered" evidence="1">
    <location>
        <begin position="436"/>
        <end position="462"/>
    </location>
</feature>
<dbReference type="Proteomes" id="UP000472262">
    <property type="component" value="Unassembled WGS sequence"/>
</dbReference>
<feature type="compositionally biased region" description="Basic and acidic residues" evidence="1">
    <location>
        <begin position="439"/>
        <end position="451"/>
    </location>
</feature>
<feature type="compositionally biased region" description="Polar residues" evidence="1">
    <location>
        <begin position="547"/>
        <end position="564"/>
    </location>
</feature>
<dbReference type="OMA" id="CTIDAPD"/>
<feature type="region of interest" description="Disordered" evidence="1">
    <location>
        <begin position="81"/>
        <end position="104"/>
    </location>
</feature>
<proteinExistence type="predicted"/>
<feature type="region of interest" description="Disordered" evidence="1">
    <location>
        <begin position="676"/>
        <end position="721"/>
    </location>
</feature>
<dbReference type="Ensembl" id="ENSSGRT00000076179.1">
    <property type="protein sequence ID" value="ENSSGRP00000071518.1"/>
    <property type="gene ID" value="ENSSGRG00000036526.1"/>
</dbReference>
<feature type="compositionally biased region" description="Polar residues" evidence="1">
    <location>
        <begin position="275"/>
        <end position="292"/>
    </location>
</feature>
<feature type="compositionally biased region" description="Polar residues" evidence="1">
    <location>
        <begin position="236"/>
        <end position="246"/>
    </location>
</feature>
<feature type="compositionally biased region" description="Basic and acidic residues" evidence="1">
    <location>
        <begin position="293"/>
        <end position="318"/>
    </location>
</feature>
<protein>
    <submittedName>
        <fullName evidence="2">Uncharacterized LOC107560906</fullName>
    </submittedName>
</protein>
<name>A0A672Q9J6_SINGR</name>
<feature type="compositionally biased region" description="Polar residues" evidence="1">
    <location>
        <begin position="695"/>
        <end position="714"/>
    </location>
</feature>
<feature type="region of interest" description="Disordered" evidence="1">
    <location>
        <begin position="545"/>
        <end position="598"/>
    </location>
</feature>
<reference evidence="2" key="1">
    <citation type="submission" date="2025-08" db="UniProtKB">
        <authorList>
            <consortium name="Ensembl"/>
        </authorList>
    </citation>
    <scope>IDENTIFICATION</scope>
</reference>
<keyword evidence="3" id="KW-1185">Reference proteome</keyword>
<accession>A0A672Q9J6</accession>
<organism evidence="2 3">
    <name type="scientific">Sinocyclocheilus grahami</name>
    <name type="common">Dianchi golden-line fish</name>
    <name type="synonym">Barbus grahami</name>
    <dbReference type="NCBI Taxonomy" id="75366"/>
    <lineage>
        <taxon>Eukaryota</taxon>
        <taxon>Metazoa</taxon>
        <taxon>Chordata</taxon>
        <taxon>Craniata</taxon>
        <taxon>Vertebrata</taxon>
        <taxon>Euteleostomi</taxon>
        <taxon>Actinopterygii</taxon>
        <taxon>Neopterygii</taxon>
        <taxon>Teleostei</taxon>
        <taxon>Ostariophysi</taxon>
        <taxon>Cypriniformes</taxon>
        <taxon>Cyprinidae</taxon>
        <taxon>Cyprininae</taxon>
        <taxon>Sinocyclocheilus</taxon>
    </lineage>
</organism>